<sequence>MASYRKVLCFLAFLCMAAVNADIEKKIAQDDEKEISQEDKLQCVKKFLDWCNNMQYPQKGENSSLALLSISYRDDANFYRVFCSSDSEGTNCTRNLSPWFSCTPDHNLSYKGEVLTETSADVDGDICKTQEKASKELFLHNNASYNSTESVIEKELKSLFEEMRVMFQQIHELQKRLGDTTSMGNFRKGFWKGFHGLLFGDNENTKTVSPNEKKESIQIEKE</sequence>
<reference evidence="3" key="1">
    <citation type="submission" date="2017-03" db="EMBL/GenBank/DDBJ databases">
        <authorList>
            <person name="Braembl D."/>
        </authorList>
    </citation>
    <scope>NUCLEOTIDE SEQUENCE</scope>
</reference>
<accession>A0A482Z560</accession>
<proteinExistence type="predicted"/>
<feature type="chain" id="PRO_5019781553" evidence="2">
    <location>
        <begin position="22"/>
        <end position="222"/>
    </location>
</feature>
<evidence type="ECO:0000256" key="1">
    <source>
        <dbReference type="SAM" id="MobiDB-lite"/>
    </source>
</evidence>
<keyword evidence="2" id="KW-0732">Signal</keyword>
<protein>
    <submittedName>
        <fullName evidence="3">U9-Saltitoxin-Pre1a_1</fullName>
    </submittedName>
</protein>
<feature type="region of interest" description="Disordered" evidence="1">
    <location>
        <begin position="202"/>
        <end position="222"/>
    </location>
</feature>
<dbReference type="AlphaFoldDB" id="A0A482Z560"/>
<evidence type="ECO:0000313" key="3">
    <source>
        <dbReference type="EMBL" id="SMD29083.1"/>
    </source>
</evidence>
<reference evidence="3" key="2">
    <citation type="submission" date="2019-03" db="EMBL/GenBank/DDBJ databases">
        <title>Unravelling the molecular evolution of spider venoms.</title>
        <authorList>
            <person name="Pineda S."/>
        </authorList>
    </citation>
    <scope>NUCLEOTIDE SEQUENCE</scope>
</reference>
<feature type="compositionally biased region" description="Basic and acidic residues" evidence="1">
    <location>
        <begin position="211"/>
        <end position="222"/>
    </location>
</feature>
<name>A0A482Z560_9ARAC</name>
<dbReference type="EMBL" id="HAGL01000056">
    <property type="protein sequence ID" value="SMD29083.1"/>
    <property type="molecule type" value="Transcribed_RNA"/>
</dbReference>
<evidence type="ECO:0000256" key="2">
    <source>
        <dbReference type="SAM" id="SignalP"/>
    </source>
</evidence>
<feature type="signal peptide" evidence="2">
    <location>
        <begin position="1"/>
        <end position="21"/>
    </location>
</feature>
<organism evidence="3">
    <name type="scientific">Phidippus regius</name>
    <dbReference type="NCBI Taxonomy" id="1905328"/>
    <lineage>
        <taxon>Eukaryota</taxon>
        <taxon>Metazoa</taxon>
        <taxon>Ecdysozoa</taxon>
        <taxon>Arthropoda</taxon>
        <taxon>Chelicerata</taxon>
        <taxon>Arachnida</taxon>
        <taxon>Araneae</taxon>
        <taxon>Araneomorphae</taxon>
        <taxon>Entelegynae</taxon>
        <taxon>Dionycha</taxon>
        <taxon>Salticidae</taxon>
        <taxon>Salticinae</taxon>
        <taxon>Salticoida</taxon>
        <taxon>Dendryphantini</taxon>
        <taxon>Phidippus</taxon>
    </lineage>
</organism>